<feature type="transmembrane region" description="Helical" evidence="6">
    <location>
        <begin position="116"/>
        <end position="138"/>
    </location>
</feature>
<evidence type="ECO:0000259" key="7">
    <source>
        <dbReference type="PROSITE" id="PS50222"/>
    </source>
</evidence>
<dbReference type="SUPFAM" id="SSF47473">
    <property type="entry name" value="EF-hand"/>
    <property type="match status" value="1"/>
</dbReference>
<feature type="transmembrane region" description="Helical" evidence="6">
    <location>
        <begin position="215"/>
        <end position="234"/>
    </location>
</feature>
<protein>
    <recommendedName>
        <fullName evidence="7">EF-hand domain-containing protein</fullName>
    </recommendedName>
</protein>
<feature type="transmembrane region" description="Helical" evidence="6">
    <location>
        <begin position="144"/>
        <end position="161"/>
    </location>
</feature>
<evidence type="ECO:0000256" key="6">
    <source>
        <dbReference type="SAM" id="Phobius"/>
    </source>
</evidence>
<keyword evidence="5 6" id="KW-0472">Membrane</keyword>
<dbReference type="EMBL" id="UINC01014343">
    <property type="protein sequence ID" value="SVA61238.1"/>
    <property type="molecule type" value="Genomic_DNA"/>
</dbReference>
<feature type="transmembrane region" description="Helical" evidence="6">
    <location>
        <begin position="347"/>
        <end position="368"/>
    </location>
</feature>
<keyword evidence="4 6" id="KW-1133">Transmembrane helix</keyword>
<evidence type="ECO:0000256" key="5">
    <source>
        <dbReference type="ARBA" id="ARBA00023136"/>
    </source>
</evidence>
<evidence type="ECO:0000256" key="2">
    <source>
        <dbReference type="ARBA" id="ARBA00022475"/>
    </source>
</evidence>
<dbReference type="Pfam" id="PF13520">
    <property type="entry name" value="AA_permease_2"/>
    <property type="match status" value="1"/>
</dbReference>
<dbReference type="PIRSF" id="PIRSF006060">
    <property type="entry name" value="AA_transporter"/>
    <property type="match status" value="1"/>
</dbReference>
<feature type="transmembrane region" description="Helical" evidence="6">
    <location>
        <begin position="28"/>
        <end position="48"/>
    </location>
</feature>
<name>A0A381X982_9ZZZZ</name>
<feature type="transmembrane region" description="Helical" evidence="6">
    <location>
        <begin position="298"/>
        <end position="326"/>
    </location>
</feature>
<keyword evidence="2" id="KW-1003">Cell membrane</keyword>
<feature type="transmembrane region" description="Helical" evidence="6">
    <location>
        <begin position="54"/>
        <end position="77"/>
    </location>
</feature>
<dbReference type="Gene3D" id="1.10.238.10">
    <property type="entry name" value="EF-hand"/>
    <property type="match status" value="1"/>
</dbReference>
<comment type="subcellular location">
    <subcellularLocation>
        <location evidence="1">Cell membrane</location>
        <topology evidence="1">Multi-pass membrane protein</topology>
    </subcellularLocation>
</comment>
<gene>
    <name evidence="8" type="ORF">METZ01_LOCUS114092</name>
</gene>
<reference evidence="8" key="1">
    <citation type="submission" date="2018-05" db="EMBL/GenBank/DDBJ databases">
        <authorList>
            <person name="Lanie J.A."/>
            <person name="Ng W.-L."/>
            <person name="Kazmierczak K.M."/>
            <person name="Andrzejewski T.M."/>
            <person name="Davidsen T.M."/>
            <person name="Wayne K.J."/>
            <person name="Tettelin H."/>
            <person name="Glass J.I."/>
            <person name="Rusch D."/>
            <person name="Podicherti R."/>
            <person name="Tsui H.-C.T."/>
            <person name="Winkler M.E."/>
        </authorList>
    </citation>
    <scope>NUCLEOTIDE SEQUENCE</scope>
</reference>
<accession>A0A381X982</accession>
<dbReference type="GO" id="GO:0005509">
    <property type="term" value="F:calcium ion binding"/>
    <property type="evidence" value="ECO:0007669"/>
    <property type="project" value="InterPro"/>
</dbReference>
<dbReference type="InterPro" id="IPR002293">
    <property type="entry name" value="AA/rel_permease1"/>
</dbReference>
<feature type="transmembrane region" description="Helical" evidence="6">
    <location>
        <begin position="173"/>
        <end position="190"/>
    </location>
</feature>
<evidence type="ECO:0000256" key="3">
    <source>
        <dbReference type="ARBA" id="ARBA00022692"/>
    </source>
</evidence>
<evidence type="ECO:0000256" key="4">
    <source>
        <dbReference type="ARBA" id="ARBA00022989"/>
    </source>
</evidence>
<feature type="transmembrane region" description="Helical" evidence="6">
    <location>
        <begin position="246"/>
        <end position="269"/>
    </location>
</feature>
<dbReference type="InterPro" id="IPR002048">
    <property type="entry name" value="EF_hand_dom"/>
</dbReference>
<organism evidence="8">
    <name type="scientific">marine metagenome</name>
    <dbReference type="NCBI Taxonomy" id="408172"/>
    <lineage>
        <taxon>unclassified sequences</taxon>
        <taxon>metagenomes</taxon>
        <taxon>ecological metagenomes</taxon>
    </lineage>
</organism>
<proteinExistence type="predicted"/>
<dbReference type="PANTHER" id="PTHR42770">
    <property type="entry name" value="AMINO ACID TRANSPORTER-RELATED"/>
    <property type="match status" value="1"/>
</dbReference>
<feature type="domain" description="EF-hand" evidence="7">
    <location>
        <begin position="514"/>
        <end position="549"/>
    </location>
</feature>
<dbReference type="Gene3D" id="1.20.1740.10">
    <property type="entry name" value="Amino acid/polyamine transporter I"/>
    <property type="match status" value="1"/>
</dbReference>
<evidence type="ECO:0000313" key="8">
    <source>
        <dbReference type="EMBL" id="SVA61238.1"/>
    </source>
</evidence>
<dbReference type="GO" id="GO:0022857">
    <property type="term" value="F:transmembrane transporter activity"/>
    <property type="evidence" value="ECO:0007669"/>
    <property type="project" value="InterPro"/>
</dbReference>
<dbReference type="InterPro" id="IPR050367">
    <property type="entry name" value="APC_superfamily"/>
</dbReference>
<dbReference type="PANTHER" id="PTHR42770:SF7">
    <property type="entry name" value="MEMBRANE PROTEIN"/>
    <property type="match status" value="1"/>
</dbReference>
<dbReference type="PROSITE" id="PS50222">
    <property type="entry name" value="EF_HAND_2"/>
    <property type="match status" value="1"/>
</dbReference>
<dbReference type="InterPro" id="IPR011992">
    <property type="entry name" value="EF-hand-dom_pair"/>
</dbReference>
<dbReference type="GO" id="GO:0005886">
    <property type="term" value="C:plasma membrane"/>
    <property type="evidence" value="ECO:0007669"/>
    <property type="project" value="UniProtKB-SubCell"/>
</dbReference>
<feature type="transmembrane region" description="Helical" evidence="6">
    <location>
        <begin position="414"/>
        <end position="430"/>
    </location>
</feature>
<feature type="transmembrane region" description="Helical" evidence="6">
    <location>
        <begin position="374"/>
        <end position="393"/>
    </location>
</feature>
<evidence type="ECO:0000256" key="1">
    <source>
        <dbReference type="ARBA" id="ARBA00004651"/>
    </source>
</evidence>
<keyword evidence="3 6" id="KW-0812">Transmembrane</keyword>
<sequence>MRPVGPKDLVGIVLQPIEAVSSTLERKLGLFSVIIISLSAMIGSGLFVLPSLAYAMVGGGVWLAYVLAALVVIPGAISQSELASAMPTSGGSFVFIERTFGPLFGTIAGLGLWASFLLKAAFALIGFSAYLMFVQGYLGTDVSAIQAAISMLVLIGIVNILGMKRIKAVQTPIVTLSILMLVGLTIWANVSGDADYSKARPVLQSTSDWTRMGEAAAFVLVSYAGVAKVAAIGGEIKNPGRNLPGGILTSLGIGAVLYAVLVATMVAVIPHEAFFDSNGHAIEDPVRAFAEVVGGSNVAIFAAVVAILTMTSMSLAGILAASRYLFAMSRDNLLPDMLEDVHPRYETPHIAIALTGLAMAVALLTIDVHQVAEYASGFQIMVYVLMCLSVLVLRKATPSHAWYRPEYNAPLRPFLQLFGIISGSLLLYFMGMEAVIGAATAAVVGWLIYQSYGKKHQSHKVSPWETFRLMSTDPQRAESRRRASAFFAADTWGNNLLTLRQFMSCVDALGMEYEDVDTLRDYFHAADDNSDGLIHLEQFLMALETMASEES</sequence>
<dbReference type="AlphaFoldDB" id="A0A381X982"/>